<dbReference type="PANTHER" id="PTHR43215">
    <property type="entry name" value="RADIAL SPOKE HEAD 1 HOMOLOG"/>
    <property type="match status" value="1"/>
</dbReference>
<dbReference type="SMART" id="SM00698">
    <property type="entry name" value="MORN"/>
    <property type="match status" value="10"/>
</dbReference>
<gene>
    <name evidence="2" type="ORF">PSON_ATCC_30995.1.T0690161</name>
</gene>
<keyword evidence="1" id="KW-0677">Repeat</keyword>
<dbReference type="InterPro" id="IPR003409">
    <property type="entry name" value="MORN"/>
</dbReference>
<evidence type="ECO:0000256" key="1">
    <source>
        <dbReference type="ARBA" id="ARBA00022737"/>
    </source>
</evidence>
<reference evidence="2" key="1">
    <citation type="submission" date="2021-01" db="EMBL/GenBank/DDBJ databases">
        <authorList>
            <consortium name="Genoscope - CEA"/>
            <person name="William W."/>
        </authorList>
    </citation>
    <scope>NUCLEOTIDE SEQUENCE</scope>
</reference>
<name>A0A8S1P4S5_9CILI</name>
<proteinExistence type="predicted"/>
<keyword evidence="3" id="KW-1185">Reference proteome</keyword>
<protein>
    <recommendedName>
        <fullName evidence="4">MORN repeat protein</fullName>
    </recommendedName>
</protein>
<accession>A0A8S1P4S5</accession>
<evidence type="ECO:0000313" key="3">
    <source>
        <dbReference type="Proteomes" id="UP000692954"/>
    </source>
</evidence>
<evidence type="ECO:0000313" key="2">
    <source>
        <dbReference type="EMBL" id="CAD8097981.1"/>
    </source>
</evidence>
<dbReference type="Proteomes" id="UP000692954">
    <property type="component" value="Unassembled WGS sequence"/>
</dbReference>
<dbReference type="EMBL" id="CAJJDN010000069">
    <property type="protein sequence ID" value="CAD8097981.1"/>
    <property type="molecule type" value="Genomic_DNA"/>
</dbReference>
<comment type="caution">
    <text evidence="2">The sequence shown here is derived from an EMBL/GenBank/DDBJ whole genome shotgun (WGS) entry which is preliminary data.</text>
</comment>
<evidence type="ECO:0008006" key="4">
    <source>
        <dbReference type="Google" id="ProtNLM"/>
    </source>
</evidence>
<dbReference type="AlphaFoldDB" id="A0A8S1P4S5"/>
<organism evidence="2 3">
    <name type="scientific">Paramecium sonneborni</name>
    <dbReference type="NCBI Taxonomy" id="65129"/>
    <lineage>
        <taxon>Eukaryota</taxon>
        <taxon>Sar</taxon>
        <taxon>Alveolata</taxon>
        <taxon>Ciliophora</taxon>
        <taxon>Intramacronucleata</taxon>
        <taxon>Oligohymenophorea</taxon>
        <taxon>Peniculida</taxon>
        <taxon>Parameciidae</taxon>
        <taxon>Paramecium</taxon>
    </lineage>
</organism>
<dbReference type="Pfam" id="PF02493">
    <property type="entry name" value="MORN"/>
    <property type="match status" value="11"/>
</dbReference>
<sequence length="463" mass="53678">MNYQTDQFTNTKAQFSKITVTQVLEHLHNCRFPTTEPETNQFIQNYKPLIIEDYEDLINSPNFTIIFEKQNLFYGIVINGKKNGLGVQFKNQKSIFEGVWIDNQKNGRGIELFFNGSYYFGQYQDGKPEGFGKFQWQNDETYEGQWFQGKKHGSGIWKGSKGDSYIGEWKMGVPDGYGVHQWINGDRYEGEFKNYLKDGYGTEKFINGDTYIGQYEKGKPNGIGEYFWNNGAVYKGEFKDGLRHGKGIWKRGNGLSDSYKGDYQNDLKQGYGIYSWADGNRYEGSFSNDLRDGQGNMYWNDGSFYQGQWKQGIQDGQGILSLNQELIKGIFYGTKVIEIIENTQLHTNLIKNKIPQLETNSRQTSYSTDDYRQNQNYSLMDKRKNSTEYSTKVNSFTQTYRDSNSIESRLQNIQATKKTGVINSKLLNQINLRFPKMQQEQSNKQKVQKKLWKPTGVPQNVKF</sequence>
<dbReference type="OrthoDB" id="287158at2759"/>
<dbReference type="PANTHER" id="PTHR43215:SF14">
    <property type="entry name" value="RADIAL SPOKE HEAD 1 HOMOLOG"/>
    <property type="match status" value="1"/>
</dbReference>